<dbReference type="EMBL" id="PEZG01000072">
    <property type="protein sequence ID" value="PIS15505.1"/>
    <property type="molecule type" value="Genomic_DNA"/>
</dbReference>
<accession>A0A2H0WSB4</accession>
<gene>
    <name evidence="1" type="ORF">COT62_03315</name>
</gene>
<organism evidence="1 2">
    <name type="scientific">Candidatus Roizmanbacteria bacterium CG09_land_8_20_14_0_10_41_9</name>
    <dbReference type="NCBI Taxonomy" id="1974850"/>
    <lineage>
        <taxon>Bacteria</taxon>
        <taxon>Candidatus Roizmaniibacteriota</taxon>
    </lineage>
</organism>
<dbReference type="AlphaFoldDB" id="A0A2H0WSB4"/>
<name>A0A2H0WSB4_9BACT</name>
<evidence type="ECO:0000313" key="1">
    <source>
        <dbReference type="EMBL" id="PIS15505.1"/>
    </source>
</evidence>
<dbReference type="Proteomes" id="UP000231198">
    <property type="component" value="Unassembled WGS sequence"/>
</dbReference>
<evidence type="ECO:0008006" key="3">
    <source>
        <dbReference type="Google" id="ProtNLM"/>
    </source>
</evidence>
<protein>
    <recommendedName>
        <fullName evidence="3">UDP-N-acetyl-alpha-D-muramoyl-L-alanyl-L-glutamate epimerase</fullName>
    </recommendedName>
</protein>
<proteinExistence type="predicted"/>
<comment type="caution">
    <text evidence="1">The sequence shown here is derived from an EMBL/GenBank/DDBJ whole genome shotgun (WGS) entry which is preliminary data.</text>
</comment>
<reference evidence="2" key="1">
    <citation type="submission" date="2017-09" db="EMBL/GenBank/DDBJ databases">
        <title>Depth-based differentiation of microbial function through sediment-hosted aquifers and enrichment of novel symbionts in the deep terrestrial subsurface.</title>
        <authorList>
            <person name="Probst A.J."/>
            <person name="Ladd B."/>
            <person name="Jarett J.K."/>
            <person name="Geller-Mcgrath D.E."/>
            <person name="Sieber C.M.K."/>
            <person name="Emerson J.B."/>
            <person name="Anantharaman K."/>
            <person name="Thomas B.C."/>
            <person name="Malmstrom R."/>
            <person name="Stieglmeier M."/>
            <person name="Klingl A."/>
            <person name="Woyke T."/>
            <person name="Ryan C.M."/>
            <person name="Banfield J.F."/>
        </authorList>
    </citation>
    <scope>NUCLEOTIDE SEQUENCE [LARGE SCALE GENOMIC DNA]</scope>
</reference>
<sequence>MPKTLHVFRKILKNGVEVKIKQKKYKIVYPTSIWEKLPKSLHRMFADGITYASTWHLPFITDGNVAYHFSHPPIEPVFFKILLYSMPTNIFEYTNVLTSELIKKFYNVNFLTQYKGLNHAYSGKKIKRVLKEKAIILFSFGKESLLTFGLLEELDVKTELIFMKEPQSIVENSHKKKLTEKFYLAFKKKVAFFPLPIGKLREASGFYWGWDIILSQYAFFLLPYYFSYHAKYLFFGNENSCNFHLLDKEGYRINPVFEQSVSSMQFLQDIPKLFFINTHIGSLVEPIHEIFITYILHHRYPEIAAFQMSCFSDDEIKASKKKRWCGECEKCARLYIFFKALGISPHKTGLTTTDMLSLKKADLYPLFNKGEGKSMYGGSGLGRDEQLLAFYLAYKNGAKGELIEKFRLLYLPEAERKKDKLIKKYFGIYSSYSLPPTLRRRIVRIFQKEQQKALQYINTMLNSSNAR</sequence>
<evidence type="ECO:0000313" key="2">
    <source>
        <dbReference type="Proteomes" id="UP000231198"/>
    </source>
</evidence>